<dbReference type="PANTHER" id="PTHR37166:SF1">
    <property type="entry name" value="PROTEIN FLAG"/>
    <property type="match status" value="1"/>
</dbReference>
<dbReference type="InterPro" id="IPR005186">
    <property type="entry name" value="FlaG"/>
</dbReference>
<dbReference type="Gene3D" id="3.30.160.170">
    <property type="entry name" value="FlaG-like"/>
    <property type="match status" value="1"/>
</dbReference>
<dbReference type="EMBL" id="JAAIJR010000065">
    <property type="protein sequence ID" value="NEX21716.1"/>
    <property type="molecule type" value="Genomic_DNA"/>
</dbReference>
<dbReference type="Proteomes" id="UP000471640">
    <property type="component" value="Unassembled WGS sequence"/>
</dbReference>
<keyword evidence="2" id="KW-0966">Cell projection</keyword>
<sequence length="146" mass="15619">MTSESSLSVAVNPPPIRHVQQPVTQHQGDGATSQTGEPGVSAGLKAKETPAPVGRSAEPKDEAAKDARSQGDPAEQVAQAVERINEMMQSGQHQLKFELNKDAGQMVIQVLDAETEELVRQIPSEETLKFAEYVEGLAGLIFSDQA</sequence>
<dbReference type="RefSeq" id="WP_164654818.1">
    <property type="nucleotide sequence ID" value="NZ_JAAIJR010000065.1"/>
</dbReference>
<keyword evidence="2" id="KW-0969">Cilium</keyword>
<gene>
    <name evidence="2" type="ORF">G3480_15585</name>
</gene>
<feature type="compositionally biased region" description="Basic and acidic residues" evidence="1">
    <location>
        <begin position="57"/>
        <end position="69"/>
    </location>
</feature>
<organism evidence="2 3">
    <name type="scientific">Thiorhodococcus mannitoliphagus</name>
    <dbReference type="NCBI Taxonomy" id="329406"/>
    <lineage>
        <taxon>Bacteria</taxon>
        <taxon>Pseudomonadati</taxon>
        <taxon>Pseudomonadota</taxon>
        <taxon>Gammaproteobacteria</taxon>
        <taxon>Chromatiales</taxon>
        <taxon>Chromatiaceae</taxon>
        <taxon>Thiorhodococcus</taxon>
    </lineage>
</organism>
<evidence type="ECO:0000256" key="1">
    <source>
        <dbReference type="SAM" id="MobiDB-lite"/>
    </source>
</evidence>
<keyword evidence="3" id="KW-1185">Reference proteome</keyword>
<dbReference type="InterPro" id="IPR035924">
    <property type="entry name" value="FlaG-like_sf"/>
</dbReference>
<keyword evidence="2" id="KW-0282">Flagellum</keyword>
<dbReference type="PANTHER" id="PTHR37166">
    <property type="entry name" value="PROTEIN FLAG"/>
    <property type="match status" value="1"/>
</dbReference>
<feature type="region of interest" description="Disordered" evidence="1">
    <location>
        <begin position="1"/>
        <end position="76"/>
    </location>
</feature>
<evidence type="ECO:0000313" key="3">
    <source>
        <dbReference type="Proteomes" id="UP000471640"/>
    </source>
</evidence>
<name>A0A6P1DYC1_9GAMM</name>
<comment type="caution">
    <text evidence="2">The sequence shown here is derived from an EMBL/GenBank/DDBJ whole genome shotgun (WGS) entry which is preliminary data.</text>
</comment>
<dbReference type="SUPFAM" id="SSF160214">
    <property type="entry name" value="FlaG-like"/>
    <property type="match status" value="1"/>
</dbReference>
<feature type="compositionally biased region" description="Polar residues" evidence="1">
    <location>
        <begin position="21"/>
        <end position="36"/>
    </location>
</feature>
<dbReference type="AlphaFoldDB" id="A0A6P1DYC1"/>
<protein>
    <submittedName>
        <fullName evidence="2">Flagellar protein FlaG</fullName>
    </submittedName>
</protein>
<proteinExistence type="predicted"/>
<evidence type="ECO:0000313" key="2">
    <source>
        <dbReference type="EMBL" id="NEX21716.1"/>
    </source>
</evidence>
<reference evidence="3" key="1">
    <citation type="journal article" date="2020" name="Microbiol. Resour. Announc.">
        <title>Draft Genome Sequences of Thiorhodococcus mannitoliphagus and Thiorhodococcus minor, Purple Sulfur Photosynthetic Bacteria in the Gammaproteobacterial Family Chromatiaceae.</title>
        <authorList>
            <person name="Aviles F.A."/>
            <person name="Meyer T.E."/>
            <person name="Kyndt J.A."/>
        </authorList>
    </citation>
    <scope>NUCLEOTIDE SEQUENCE [LARGE SCALE GENOMIC DNA]</scope>
    <source>
        <strain evidence="3">DSM 18266</strain>
    </source>
</reference>
<accession>A0A6P1DYC1</accession>
<reference evidence="2 3" key="2">
    <citation type="submission" date="2020-02" db="EMBL/GenBank/DDBJ databases">
        <title>Genome sequences of Thiorhodococcus mannitoliphagus and Thiorhodococcus minor, purple sulfur photosynthetic bacteria in the gammaproteobacterial family, Chromatiaceae.</title>
        <authorList>
            <person name="Aviles F.A."/>
            <person name="Meyer T.E."/>
            <person name="Kyndt J.A."/>
        </authorList>
    </citation>
    <scope>NUCLEOTIDE SEQUENCE [LARGE SCALE GENOMIC DNA]</scope>
    <source>
        <strain evidence="2 3">DSM 18266</strain>
    </source>
</reference>
<dbReference type="Pfam" id="PF03646">
    <property type="entry name" value="FlaG"/>
    <property type="match status" value="1"/>
</dbReference>